<evidence type="ECO:0000313" key="2">
    <source>
        <dbReference type="EMBL" id="OWM80204.1"/>
    </source>
</evidence>
<name>A0A218X5J2_PUNGR</name>
<evidence type="ECO:0000313" key="3">
    <source>
        <dbReference type="Proteomes" id="UP000197138"/>
    </source>
</evidence>
<comment type="caution">
    <text evidence="2">The sequence shown here is derived from an EMBL/GenBank/DDBJ whole genome shotgun (WGS) entry which is preliminary data.</text>
</comment>
<gene>
    <name evidence="2" type="ORF">CDL15_Pgr003916</name>
</gene>
<accession>A0A218X5J2</accession>
<feature type="region of interest" description="Disordered" evidence="1">
    <location>
        <begin position="46"/>
        <end position="70"/>
    </location>
</feature>
<evidence type="ECO:0000256" key="1">
    <source>
        <dbReference type="SAM" id="MobiDB-lite"/>
    </source>
</evidence>
<feature type="compositionally biased region" description="Basic and acidic residues" evidence="1">
    <location>
        <begin position="53"/>
        <end position="70"/>
    </location>
</feature>
<dbReference type="AlphaFoldDB" id="A0A218X5J2"/>
<protein>
    <submittedName>
        <fullName evidence="2">Uncharacterized protein</fullName>
    </submittedName>
</protein>
<dbReference type="EMBL" id="MTKT01002257">
    <property type="protein sequence ID" value="OWM80204.1"/>
    <property type="molecule type" value="Genomic_DNA"/>
</dbReference>
<sequence length="70" mass="7519">MSGTCGRACRGSPGCAAQERAQTDVCQWTCAGVTERLDREAGDGCTVHSRARSKPEMVKSIRNDEQTTSN</sequence>
<dbReference type="Proteomes" id="UP000197138">
    <property type="component" value="Unassembled WGS sequence"/>
</dbReference>
<reference evidence="3" key="1">
    <citation type="journal article" date="2017" name="Plant J.">
        <title>The pomegranate (Punica granatum L.) genome and the genomics of punicalagin biosynthesis.</title>
        <authorList>
            <person name="Qin G."/>
            <person name="Xu C."/>
            <person name="Ming R."/>
            <person name="Tang H."/>
            <person name="Guyot R."/>
            <person name="Kramer E.M."/>
            <person name="Hu Y."/>
            <person name="Yi X."/>
            <person name="Qi Y."/>
            <person name="Xu X."/>
            <person name="Gao Z."/>
            <person name="Pan H."/>
            <person name="Jian J."/>
            <person name="Tian Y."/>
            <person name="Yue Z."/>
            <person name="Xu Y."/>
        </authorList>
    </citation>
    <scope>NUCLEOTIDE SEQUENCE [LARGE SCALE GENOMIC DNA]</scope>
    <source>
        <strain evidence="3">cv. Dabenzi</strain>
    </source>
</reference>
<organism evidence="2 3">
    <name type="scientific">Punica granatum</name>
    <name type="common">Pomegranate</name>
    <dbReference type="NCBI Taxonomy" id="22663"/>
    <lineage>
        <taxon>Eukaryota</taxon>
        <taxon>Viridiplantae</taxon>
        <taxon>Streptophyta</taxon>
        <taxon>Embryophyta</taxon>
        <taxon>Tracheophyta</taxon>
        <taxon>Spermatophyta</taxon>
        <taxon>Magnoliopsida</taxon>
        <taxon>eudicotyledons</taxon>
        <taxon>Gunneridae</taxon>
        <taxon>Pentapetalae</taxon>
        <taxon>rosids</taxon>
        <taxon>malvids</taxon>
        <taxon>Myrtales</taxon>
        <taxon>Lythraceae</taxon>
        <taxon>Punica</taxon>
    </lineage>
</organism>
<proteinExistence type="predicted"/>